<evidence type="ECO:0000256" key="14">
    <source>
        <dbReference type="ARBA" id="ARBA00081660"/>
    </source>
</evidence>
<keyword evidence="10" id="KW-0168">Coated pit</keyword>
<dbReference type="GO" id="GO:0030136">
    <property type="term" value="C:clathrin-coated vesicle"/>
    <property type="evidence" value="ECO:0007669"/>
    <property type="project" value="InterPro"/>
</dbReference>
<dbReference type="InterPro" id="IPR008942">
    <property type="entry name" value="ENTH_VHS"/>
</dbReference>
<evidence type="ECO:0000256" key="6">
    <source>
        <dbReference type="ARBA" id="ARBA00022481"/>
    </source>
</evidence>
<organism evidence="18 19">
    <name type="scientific">Sapajus apella</name>
    <name type="common">Brown-capped capuchin</name>
    <name type="synonym">Cebus apella</name>
    <dbReference type="NCBI Taxonomy" id="9515"/>
    <lineage>
        <taxon>Eukaryota</taxon>
        <taxon>Metazoa</taxon>
        <taxon>Chordata</taxon>
        <taxon>Craniata</taxon>
        <taxon>Vertebrata</taxon>
        <taxon>Euteleostomi</taxon>
        <taxon>Mammalia</taxon>
        <taxon>Eutheria</taxon>
        <taxon>Euarchontoglires</taxon>
        <taxon>Primates</taxon>
        <taxon>Haplorrhini</taxon>
        <taxon>Platyrrhini</taxon>
        <taxon>Cebidae</taxon>
        <taxon>Cebinae</taxon>
        <taxon>Sapajus</taxon>
    </lineage>
</organism>
<evidence type="ECO:0000259" key="17">
    <source>
        <dbReference type="PROSITE" id="PS50942"/>
    </source>
</evidence>
<dbReference type="Gene3D" id="1.20.58.150">
    <property type="entry name" value="ANTH domain"/>
    <property type="match status" value="1"/>
</dbReference>
<keyword evidence="8" id="KW-0653">Protein transport</keyword>
<dbReference type="InterPro" id="IPR013809">
    <property type="entry name" value="ENTH"/>
</dbReference>
<dbReference type="GO" id="GO:0005545">
    <property type="term" value="F:1-phosphatidylinositol binding"/>
    <property type="evidence" value="ECO:0007669"/>
    <property type="project" value="InterPro"/>
</dbReference>
<evidence type="ECO:0000256" key="11">
    <source>
        <dbReference type="ARBA" id="ARBA00023180"/>
    </source>
</evidence>
<dbReference type="PROSITE" id="PS50942">
    <property type="entry name" value="ENTH"/>
    <property type="match status" value="1"/>
</dbReference>
<dbReference type="CDD" id="cd16985">
    <property type="entry name" value="ANTH_N_AP180"/>
    <property type="match status" value="1"/>
</dbReference>
<dbReference type="GO" id="GO:0048259">
    <property type="term" value="P:regulation of receptor-mediated endocytosis"/>
    <property type="evidence" value="ECO:0007669"/>
    <property type="project" value="UniProtKB-ARBA"/>
</dbReference>
<dbReference type="CTD" id="9892"/>
<dbReference type="RefSeq" id="XP_032131278.1">
    <property type="nucleotide sequence ID" value="XM_032275387.1"/>
</dbReference>
<keyword evidence="11" id="KW-0325">Glycoprotein</keyword>
<feature type="compositionally biased region" description="Low complexity" evidence="16">
    <location>
        <begin position="355"/>
        <end position="365"/>
    </location>
</feature>
<keyword evidence="5" id="KW-1003">Cell membrane</keyword>
<sequence length="877" mass="89687">MSGQTLTDRIAAAQYSVTGSAVARAVCKATTHEVMGPKKKHLDYLIQATNETNVNIPQMADTLFERATNSSWVVVFKALVTTHHLMVHGNERFIQYLASRNTLFNLSNFLDKSGSHGYDMSTFIRRYSRYLNEKAFSYRQMAFDFARVKKGADGVMRTMAPEKLLKSMPILQGQIDALLEFDVHPNELTNGVINAAFMLLFKDLIKLFACYNDGVINLLEKFFEMKKGQCKDALEIYKRFLTRMTRVSEFLKVAEQVGIDKGDIPDLTQAPSSLMETLEQHLNTLEGKKPGNKSGAPSPLSKSSPATTVTSPNSTPAKTIDTSPPVDLFATASAAVPVSASKPSSDLLDLQPDFSSGGAAAAAAPAPAPPSGGATAWGDLLGEDSLAALSSVPSEAQISDPFAPEPTPTTTTAEIATASASASTTTTVTAVTAEVDLFGDAFAASPGEAPAASEGAAAPATPTPVAAALDACSGNDPFAPSEGSAEAAPELDLFAMKPPETSVPVVTPTASTAPPVPATAPSPAPAVAAAAAATTTVTAAATTTTTTSAATATTAPPALDIFGDLFESAPEVAAAPKPDAAPSIDLFGTDAFSSPPQGASPVPESSLTADLLSDAFGSSASEPQPAPQAASTSSASADLLAGFGGSFMAPSPSPVTPAQNNLLQPNFEAAFGTTPSTSSSSSFDPSVFDGLGDLLMPTMAPAGQPAPVSMVPPSPAMAASKALGSDLDSSLASLVGNLGISGTTSKKGDLQWNAGEKKLTGGANWQPKVAPATWSAGVPQSAPLQAAVPPTSSVPPVAGAPSVGQPGAGFGMPPAGTGMPMMPQQPVMFAQPMMRPPFGAAAVPGTQLSPSPTPATQSPKKPPAKDPLADLNIKDFL</sequence>
<dbReference type="InterPro" id="IPR014712">
    <property type="entry name" value="ANTH_dom_sf"/>
</dbReference>
<keyword evidence="6" id="KW-0488">Methylation</keyword>
<dbReference type="SUPFAM" id="SSF89009">
    <property type="entry name" value="GAT-like domain"/>
    <property type="match status" value="1"/>
</dbReference>
<evidence type="ECO:0000256" key="1">
    <source>
        <dbReference type="ARBA" id="ARBA00004236"/>
    </source>
</evidence>
<dbReference type="PANTHER" id="PTHR22951:SF4">
    <property type="entry name" value="CLATHRIN COAT ASSEMBLY PROTEIN AP180"/>
    <property type="match status" value="1"/>
</dbReference>
<evidence type="ECO:0000256" key="7">
    <source>
        <dbReference type="ARBA" id="ARBA00022553"/>
    </source>
</evidence>
<feature type="domain" description="ENTH" evidence="17">
    <location>
        <begin position="14"/>
        <end position="145"/>
    </location>
</feature>
<evidence type="ECO:0000256" key="2">
    <source>
        <dbReference type="ARBA" id="ARBA00004277"/>
    </source>
</evidence>
<dbReference type="GO" id="GO:0098894">
    <property type="term" value="C:extrinsic component of presynaptic endocytic zone membrane"/>
    <property type="evidence" value="ECO:0007669"/>
    <property type="project" value="TreeGrafter"/>
</dbReference>
<dbReference type="InterPro" id="IPR011417">
    <property type="entry name" value="ANTH_dom"/>
</dbReference>
<evidence type="ECO:0000256" key="10">
    <source>
        <dbReference type="ARBA" id="ARBA00023176"/>
    </source>
</evidence>
<feature type="compositionally biased region" description="Polar residues" evidence="16">
    <location>
        <begin position="591"/>
        <end position="606"/>
    </location>
</feature>
<dbReference type="RefSeq" id="XP_032131279.1">
    <property type="nucleotide sequence ID" value="XM_032275388.1"/>
</dbReference>
<evidence type="ECO:0000313" key="18">
    <source>
        <dbReference type="Proteomes" id="UP000504640"/>
    </source>
</evidence>
<keyword evidence="18" id="KW-1185">Reference proteome</keyword>
<dbReference type="Proteomes" id="UP000504640">
    <property type="component" value="Unplaced"/>
</dbReference>
<feature type="compositionally biased region" description="Basic and acidic residues" evidence="16">
    <location>
        <begin position="863"/>
        <end position="877"/>
    </location>
</feature>
<dbReference type="GO" id="GO:0015031">
    <property type="term" value="P:protein transport"/>
    <property type="evidence" value="ECO:0007669"/>
    <property type="project" value="UniProtKB-KW"/>
</dbReference>
<protein>
    <recommendedName>
        <fullName evidence="13">Clathrin coat assembly protein AP180</fullName>
    </recommendedName>
    <alternativeName>
        <fullName evidence="15">91 kDa synaptosomal-associated protein</fullName>
    </alternativeName>
    <alternativeName>
        <fullName evidence="14">Clathrin coat-associated protein AP180</fullName>
    </alternativeName>
</protein>
<dbReference type="InterPro" id="IPR045192">
    <property type="entry name" value="AP180-like"/>
</dbReference>
<evidence type="ECO:0000256" key="13">
    <source>
        <dbReference type="ARBA" id="ARBA00070426"/>
    </source>
</evidence>
<comment type="similarity">
    <text evidence="3">Belongs to the PICALM/SNAP91 family.</text>
</comment>
<comment type="subcellular location">
    <subcellularLocation>
        <location evidence="1">Cell membrane</location>
    </subcellularLocation>
    <subcellularLocation>
        <location evidence="2">Membrane</location>
        <location evidence="2">Coated pit</location>
        <topology evidence="2">Peripheral membrane protein</topology>
        <orientation evidence="2">Cytoplasmic side</orientation>
    </subcellularLocation>
</comment>
<dbReference type="SMART" id="SM00273">
    <property type="entry name" value="ENTH"/>
    <property type="match status" value="1"/>
</dbReference>
<keyword evidence="7" id="KW-0597">Phosphoprotein</keyword>
<accession>A0A6J3HL59</accession>
<gene>
    <name evidence="19 20" type="primary">SNAP91</name>
</gene>
<dbReference type="PANTHER" id="PTHR22951">
    <property type="entry name" value="CLATHRIN ASSEMBLY PROTEIN"/>
    <property type="match status" value="1"/>
</dbReference>
<feature type="compositionally biased region" description="Polar residues" evidence="16">
    <location>
        <begin position="846"/>
        <end position="858"/>
    </location>
</feature>
<feature type="region of interest" description="Disordered" evidence="16">
    <location>
        <begin position="837"/>
        <end position="877"/>
    </location>
</feature>
<dbReference type="Pfam" id="PF07651">
    <property type="entry name" value="ANTH"/>
    <property type="match status" value="1"/>
</dbReference>
<proteinExistence type="inferred from homology"/>
<reference evidence="19 20" key="1">
    <citation type="submission" date="2025-04" db="UniProtKB">
        <authorList>
            <consortium name="RefSeq"/>
        </authorList>
    </citation>
    <scope>IDENTIFICATION</scope>
    <source>
        <tissue evidence="19 20">Blood</tissue>
    </source>
</reference>
<evidence type="ECO:0000313" key="19">
    <source>
        <dbReference type="RefSeq" id="XP_032131278.1"/>
    </source>
</evidence>
<feature type="compositionally biased region" description="Low complexity" evidence="16">
    <location>
        <begin position="786"/>
        <end position="809"/>
    </location>
</feature>
<dbReference type="SUPFAM" id="SSF48464">
    <property type="entry name" value="ENTH/VHS domain"/>
    <property type="match status" value="1"/>
</dbReference>
<dbReference type="Gene3D" id="1.25.40.90">
    <property type="match status" value="1"/>
</dbReference>
<feature type="compositionally biased region" description="Polar residues" evidence="16">
    <location>
        <begin position="300"/>
        <end position="322"/>
    </location>
</feature>
<dbReference type="GO" id="GO:0005546">
    <property type="term" value="F:phosphatidylinositol-4,5-bisphosphate binding"/>
    <property type="evidence" value="ECO:0007669"/>
    <property type="project" value="TreeGrafter"/>
</dbReference>
<dbReference type="FunFam" id="1.25.40.90:FF:000001">
    <property type="entry name" value="phosphatidylinositol-binding clathrin assembly protein-like isoform X1"/>
    <property type="match status" value="1"/>
</dbReference>
<evidence type="ECO:0000256" key="4">
    <source>
        <dbReference type="ARBA" id="ARBA00022448"/>
    </source>
</evidence>
<feature type="region of interest" description="Disordered" evidence="16">
    <location>
        <begin position="342"/>
        <end position="378"/>
    </location>
</feature>
<comment type="subunit">
    <text evidence="12">Binds AP2A2. Interacts with AP2B1; clathrin competes with SNAP91.</text>
</comment>
<dbReference type="GO" id="GO:0008021">
    <property type="term" value="C:synaptic vesicle"/>
    <property type="evidence" value="ECO:0007669"/>
    <property type="project" value="TreeGrafter"/>
</dbReference>
<feature type="region of interest" description="Disordered" evidence="16">
    <location>
        <begin position="391"/>
        <end position="411"/>
    </location>
</feature>
<dbReference type="AlphaFoldDB" id="A0A6J3HL59"/>
<dbReference type="FunFam" id="1.20.58.150:FF:000002">
    <property type="entry name" value="clathrin coat assembly protein AP180"/>
    <property type="match status" value="1"/>
</dbReference>
<dbReference type="GO" id="GO:0048268">
    <property type="term" value="P:clathrin coat assembly"/>
    <property type="evidence" value="ECO:0007669"/>
    <property type="project" value="InterPro"/>
</dbReference>
<evidence type="ECO:0000256" key="8">
    <source>
        <dbReference type="ARBA" id="ARBA00022927"/>
    </source>
</evidence>
<evidence type="ECO:0000313" key="20">
    <source>
        <dbReference type="RefSeq" id="XP_032131279.1"/>
    </source>
</evidence>
<dbReference type="GO" id="GO:0016185">
    <property type="term" value="P:synaptic vesicle budding from presynaptic endocytic zone membrane"/>
    <property type="evidence" value="ECO:0007669"/>
    <property type="project" value="TreeGrafter"/>
</dbReference>
<dbReference type="GO" id="GO:0072583">
    <property type="term" value="P:clathrin-dependent endocytosis"/>
    <property type="evidence" value="ECO:0007669"/>
    <property type="project" value="InterPro"/>
</dbReference>
<dbReference type="GeneID" id="116549646"/>
<keyword evidence="4" id="KW-0813">Transport</keyword>
<dbReference type="GO" id="GO:0005905">
    <property type="term" value="C:clathrin-coated pit"/>
    <property type="evidence" value="ECO:0007669"/>
    <property type="project" value="UniProtKB-KW"/>
</dbReference>
<name>A0A6J3HL59_SAPAP</name>
<dbReference type="GO" id="GO:0000149">
    <property type="term" value="F:SNARE binding"/>
    <property type="evidence" value="ECO:0007669"/>
    <property type="project" value="TreeGrafter"/>
</dbReference>
<feature type="region of interest" description="Disordered" evidence="16">
    <location>
        <begin position="573"/>
        <end position="606"/>
    </location>
</feature>
<evidence type="ECO:0000256" key="9">
    <source>
        <dbReference type="ARBA" id="ARBA00023136"/>
    </source>
</evidence>
<evidence type="ECO:0000256" key="12">
    <source>
        <dbReference type="ARBA" id="ARBA00062465"/>
    </source>
</evidence>
<evidence type="ECO:0000256" key="16">
    <source>
        <dbReference type="SAM" id="MobiDB-lite"/>
    </source>
</evidence>
<evidence type="ECO:0000256" key="15">
    <source>
        <dbReference type="ARBA" id="ARBA00083065"/>
    </source>
</evidence>
<feature type="region of interest" description="Disordered" evidence="16">
    <location>
        <begin position="783"/>
        <end position="809"/>
    </location>
</feature>
<evidence type="ECO:0000256" key="5">
    <source>
        <dbReference type="ARBA" id="ARBA00022475"/>
    </source>
</evidence>
<dbReference type="GO" id="GO:0032050">
    <property type="term" value="F:clathrin heavy chain binding"/>
    <property type="evidence" value="ECO:0007669"/>
    <property type="project" value="TreeGrafter"/>
</dbReference>
<evidence type="ECO:0000256" key="3">
    <source>
        <dbReference type="ARBA" id="ARBA00008011"/>
    </source>
</evidence>
<keyword evidence="9" id="KW-0472">Membrane</keyword>
<feature type="region of interest" description="Disordered" evidence="16">
    <location>
        <begin position="285"/>
        <end position="323"/>
    </location>
</feature>